<proteinExistence type="predicted"/>
<protein>
    <submittedName>
        <fullName evidence="2">Uncharacterized protein</fullName>
    </submittedName>
</protein>
<gene>
    <name evidence="2" type="ORF">ZEAMMB73_Zm00001d033829</name>
</gene>
<dbReference type="AlphaFoldDB" id="A0A1D6L2P9"/>
<feature type="region of interest" description="Disordered" evidence="1">
    <location>
        <begin position="1"/>
        <end position="66"/>
    </location>
</feature>
<evidence type="ECO:0000256" key="1">
    <source>
        <dbReference type="SAM" id="MobiDB-lite"/>
    </source>
</evidence>
<name>A0A1D6L2P9_MAIZE</name>
<accession>A0A1D6L2P9</accession>
<dbReference type="InParanoid" id="A0A1D6L2P9"/>
<reference evidence="2" key="1">
    <citation type="submission" date="2015-12" db="EMBL/GenBank/DDBJ databases">
        <title>Update maize B73 reference genome by single molecule sequencing technologies.</title>
        <authorList>
            <consortium name="Maize Genome Sequencing Project"/>
            <person name="Ware D."/>
        </authorList>
    </citation>
    <scope>NUCLEOTIDE SEQUENCE [LARGE SCALE GENOMIC DNA]</scope>
    <source>
        <tissue evidence="2">Seedling</tissue>
    </source>
</reference>
<evidence type="ECO:0000313" key="2">
    <source>
        <dbReference type="EMBL" id="ONM08732.1"/>
    </source>
</evidence>
<sequence>MSAGSSSNCLNPVTSSTGNPTSRTSAIRSRRHWPCACSSPTPTRRTPDPCSPTPYSTPCATPTRTAPRWRTRARSCGASCPTSGLWPARCGRPASTTMTSSLARRRSGHFGLFETSLTETYQTGLSRNGSAGLIPATAQAPITSAPALKPTPGSGRWWGRARRRQLGLPASARGGQGRLRREGPPLLALILMLCRCLCDLFLYAFSG</sequence>
<feature type="compositionally biased region" description="Polar residues" evidence="1">
    <location>
        <begin position="1"/>
        <end position="27"/>
    </location>
</feature>
<dbReference type="EMBL" id="CM007647">
    <property type="protein sequence ID" value="ONM08732.1"/>
    <property type="molecule type" value="Genomic_DNA"/>
</dbReference>
<organism evidence="2">
    <name type="scientific">Zea mays</name>
    <name type="common">Maize</name>
    <dbReference type="NCBI Taxonomy" id="4577"/>
    <lineage>
        <taxon>Eukaryota</taxon>
        <taxon>Viridiplantae</taxon>
        <taxon>Streptophyta</taxon>
        <taxon>Embryophyta</taxon>
        <taxon>Tracheophyta</taxon>
        <taxon>Spermatophyta</taxon>
        <taxon>Magnoliopsida</taxon>
        <taxon>Liliopsida</taxon>
        <taxon>Poales</taxon>
        <taxon>Poaceae</taxon>
        <taxon>PACMAD clade</taxon>
        <taxon>Panicoideae</taxon>
        <taxon>Andropogonodae</taxon>
        <taxon>Andropogoneae</taxon>
        <taxon>Tripsacinae</taxon>
        <taxon>Zea</taxon>
    </lineage>
</organism>
<feature type="compositionally biased region" description="Low complexity" evidence="1">
    <location>
        <begin position="53"/>
        <end position="66"/>
    </location>
</feature>